<organism evidence="2 3">
    <name type="scientific">Mucilaginibacter pineti</name>
    <dbReference type="NCBI Taxonomy" id="1391627"/>
    <lineage>
        <taxon>Bacteria</taxon>
        <taxon>Pseudomonadati</taxon>
        <taxon>Bacteroidota</taxon>
        <taxon>Sphingobacteriia</taxon>
        <taxon>Sphingobacteriales</taxon>
        <taxon>Sphingobacteriaceae</taxon>
        <taxon>Mucilaginibacter</taxon>
    </lineage>
</organism>
<keyword evidence="3" id="KW-1185">Reference proteome</keyword>
<dbReference type="STRING" id="1391627.SAMN05216464_117107"/>
<dbReference type="OrthoDB" id="9770553at2"/>
<evidence type="ECO:0000259" key="1">
    <source>
        <dbReference type="Pfam" id="PF08242"/>
    </source>
</evidence>
<gene>
    <name evidence="2" type="ORF">SAMN05216464_117107</name>
</gene>
<dbReference type="Pfam" id="PF08242">
    <property type="entry name" value="Methyltransf_12"/>
    <property type="match status" value="1"/>
</dbReference>
<proteinExistence type="predicted"/>
<evidence type="ECO:0000313" key="2">
    <source>
        <dbReference type="EMBL" id="SDF41299.1"/>
    </source>
</evidence>
<protein>
    <submittedName>
        <fullName evidence="2">tRNA (Cmo5U34)-methyltransferase</fullName>
    </submittedName>
</protein>
<dbReference type="CDD" id="cd02440">
    <property type="entry name" value="AdoMet_MTases"/>
    <property type="match status" value="1"/>
</dbReference>
<accession>A0A1G7KX18</accession>
<dbReference type="GO" id="GO:0032259">
    <property type="term" value="P:methylation"/>
    <property type="evidence" value="ECO:0007669"/>
    <property type="project" value="UniProtKB-KW"/>
</dbReference>
<dbReference type="Gene3D" id="6.10.140.280">
    <property type="match status" value="1"/>
</dbReference>
<dbReference type="EMBL" id="FNAI01000017">
    <property type="protein sequence ID" value="SDF41299.1"/>
    <property type="molecule type" value="Genomic_DNA"/>
</dbReference>
<dbReference type="Proteomes" id="UP000199072">
    <property type="component" value="Unassembled WGS sequence"/>
</dbReference>
<sequence length="225" mass="25473">MNTIKEQFNHISERYDSQRERLIPCFHDFYNAALPLVKNMTEAKTVLDLGAGSGLFSKFVYEQNTELQFTLADLSAGMLDVAQKRFAGLSNFSYTEFDFASDTITGKYDIIISALAIHHLEDADKESLYNKVYTALNPGGLFINADQVEGRSPMFDEFYKSQWRQTVINSGLDEEAIAKAFERIKLDKFASLELQLTMLENAGFTQVDCIYKNLNFVVFCGSRVG</sequence>
<name>A0A1G7KX18_9SPHI</name>
<feature type="domain" description="Methyltransferase type 12" evidence="1">
    <location>
        <begin position="47"/>
        <end position="142"/>
    </location>
</feature>
<evidence type="ECO:0000313" key="3">
    <source>
        <dbReference type="Proteomes" id="UP000199072"/>
    </source>
</evidence>
<dbReference type="Gene3D" id="3.40.50.150">
    <property type="entry name" value="Vaccinia Virus protein VP39"/>
    <property type="match status" value="1"/>
</dbReference>
<dbReference type="InterPro" id="IPR013217">
    <property type="entry name" value="Methyltransf_12"/>
</dbReference>
<keyword evidence="2" id="KW-0489">Methyltransferase</keyword>
<dbReference type="SUPFAM" id="SSF53335">
    <property type="entry name" value="S-adenosyl-L-methionine-dependent methyltransferases"/>
    <property type="match status" value="1"/>
</dbReference>
<dbReference type="RefSeq" id="WP_091155234.1">
    <property type="nucleotide sequence ID" value="NZ_FNAI01000017.1"/>
</dbReference>
<dbReference type="AlphaFoldDB" id="A0A1G7KX18"/>
<dbReference type="GO" id="GO:0008168">
    <property type="term" value="F:methyltransferase activity"/>
    <property type="evidence" value="ECO:0007669"/>
    <property type="project" value="UniProtKB-KW"/>
</dbReference>
<reference evidence="2 3" key="1">
    <citation type="submission" date="2016-10" db="EMBL/GenBank/DDBJ databases">
        <authorList>
            <person name="de Groot N.N."/>
        </authorList>
    </citation>
    <scope>NUCLEOTIDE SEQUENCE [LARGE SCALE GENOMIC DNA]</scope>
    <source>
        <strain evidence="2 3">47C3B</strain>
    </source>
</reference>
<dbReference type="InterPro" id="IPR029063">
    <property type="entry name" value="SAM-dependent_MTases_sf"/>
</dbReference>
<keyword evidence="2" id="KW-0808">Transferase</keyword>
<dbReference type="PANTHER" id="PTHR43861">
    <property type="entry name" value="TRANS-ACONITATE 2-METHYLTRANSFERASE-RELATED"/>
    <property type="match status" value="1"/>
</dbReference>